<proteinExistence type="predicted"/>
<dbReference type="AlphaFoldDB" id="A0A7I8VG54"/>
<reference evidence="1 2" key="1">
    <citation type="submission" date="2020-08" db="EMBL/GenBank/DDBJ databases">
        <authorList>
            <person name="Hejnol A."/>
        </authorList>
    </citation>
    <scope>NUCLEOTIDE SEQUENCE [LARGE SCALE GENOMIC DNA]</scope>
</reference>
<accession>A0A7I8VG54</accession>
<evidence type="ECO:0000313" key="1">
    <source>
        <dbReference type="EMBL" id="CAD5115170.1"/>
    </source>
</evidence>
<evidence type="ECO:0000313" key="2">
    <source>
        <dbReference type="Proteomes" id="UP000549394"/>
    </source>
</evidence>
<dbReference type="EMBL" id="CAJFCJ010000006">
    <property type="protein sequence ID" value="CAD5115170.1"/>
    <property type="molecule type" value="Genomic_DNA"/>
</dbReference>
<name>A0A7I8VG54_9ANNE</name>
<gene>
    <name evidence="1" type="ORF">DGYR_LOCUS3942</name>
</gene>
<organism evidence="1 2">
    <name type="scientific">Dimorphilus gyrociliatus</name>
    <dbReference type="NCBI Taxonomy" id="2664684"/>
    <lineage>
        <taxon>Eukaryota</taxon>
        <taxon>Metazoa</taxon>
        <taxon>Spiralia</taxon>
        <taxon>Lophotrochozoa</taxon>
        <taxon>Annelida</taxon>
        <taxon>Polychaeta</taxon>
        <taxon>Polychaeta incertae sedis</taxon>
        <taxon>Dinophilidae</taxon>
        <taxon>Dimorphilus</taxon>
    </lineage>
</organism>
<keyword evidence="2" id="KW-1185">Reference proteome</keyword>
<dbReference type="Proteomes" id="UP000549394">
    <property type="component" value="Unassembled WGS sequence"/>
</dbReference>
<dbReference type="OrthoDB" id="5869001at2759"/>
<sequence length="139" mass="15986">MDSAMRFMAFGKRLDPAMKLSGFGKKMDPAMKFAGFGKRMDPAMKFAGFGKRMDAAMKFAGFGKRMDAAMKFAGFGKRRDRRSVVEEDGYLELIKRKILEDLEDNDLAKRAYKRPYPRYIHFQRRYSIDPAYALLGLGK</sequence>
<comment type="caution">
    <text evidence="1">The sequence shown here is derived from an EMBL/GenBank/DDBJ whole genome shotgun (WGS) entry which is preliminary data.</text>
</comment>
<protein>
    <submittedName>
        <fullName evidence="1">Uncharacterized protein</fullName>
    </submittedName>
</protein>